<evidence type="ECO:0000256" key="6">
    <source>
        <dbReference type="ARBA" id="ARBA00022984"/>
    </source>
</evidence>
<evidence type="ECO:0000256" key="3">
    <source>
        <dbReference type="ARBA" id="ARBA00022676"/>
    </source>
</evidence>
<proteinExistence type="inferred from homology"/>
<keyword evidence="5" id="KW-0133">Cell shape</keyword>
<name>A0A6J6AZ70_9ZZZZ</name>
<dbReference type="InterPro" id="IPR006009">
    <property type="entry name" value="GlcNAc_MurG"/>
</dbReference>
<feature type="domain" description="Glycosyltransferase family 28 N-terminal" evidence="10">
    <location>
        <begin position="5"/>
        <end position="143"/>
    </location>
</feature>
<gene>
    <name evidence="12" type="ORF">UFOPK1413_00127</name>
</gene>
<dbReference type="AlphaFoldDB" id="A0A6J6AZ70"/>
<dbReference type="InterPro" id="IPR007235">
    <property type="entry name" value="Glyco_trans_28_C"/>
</dbReference>
<feature type="domain" description="Glycosyl transferase family 28 C-terminal" evidence="11">
    <location>
        <begin position="189"/>
        <end position="347"/>
    </location>
</feature>
<dbReference type="CDD" id="cd03785">
    <property type="entry name" value="GT28_MurG"/>
    <property type="match status" value="1"/>
</dbReference>
<dbReference type="Pfam" id="PF04101">
    <property type="entry name" value="Glyco_tran_28_C"/>
    <property type="match status" value="1"/>
</dbReference>
<dbReference type="Pfam" id="PF03033">
    <property type="entry name" value="Glyco_transf_28"/>
    <property type="match status" value="1"/>
</dbReference>
<evidence type="ECO:0000256" key="1">
    <source>
        <dbReference type="ARBA" id="ARBA00022475"/>
    </source>
</evidence>
<evidence type="ECO:0000256" key="2">
    <source>
        <dbReference type="ARBA" id="ARBA00022618"/>
    </source>
</evidence>
<dbReference type="PANTHER" id="PTHR21015:SF22">
    <property type="entry name" value="GLYCOSYLTRANSFERASE"/>
    <property type="match status" value="1"/>
</dbReference>
<keyword evidence="9" id="KW-0961">Cell wall biogenesis/degradation</keyword>
<keyword evidence="7" id="KW-0472">Membrane</keyword>
<protein>
    <submittedName>
        <fullName evidence="12">Unannotated protein</fullName>
    </submittedName>
</protein>
<dbReference type="SUPFAM" id="SSF53756">
    <property type="entry name" value="UDP-Glycosyltransferase/glycogen phosphorylase"/>
    <property type="match status" value="1"/>
</dbReference>
<dbReference type="GO" id="GO:0009252">
    <property type="term" value="P:peptidoglycan biosynthetic process"/>
    <property type="evidence" value="ECO:0007669"/>
    <property type="project" value="UniProtKB-KW"/>
</dbReference>
<keyword evidence="4" id="KW-0808">Transferase</keyword>
<keyword evidence="1" id="KW-1003">Cell membrane</keyword>
<sequence>MTVYLLAGGGTAGHVNPLLATADAIRSREPNATFLVLGTAEGLESRLVPARGYELLTIERVPFPRRLNLYALSFPARFFRAVRHTMALIASRGVDVVVGFGGYAAAPAYLAARWSRIPLVIHEANALPGIANRWGSRLTRHVAVTFPNTPLAHSHRTGMPLRVEIATLDRAATRAQALRHFGLGATRPVLLVTGGSTGAARINATVTETARDITKAGWQILHTVGEMREFIDPQIPGYHALPYSDRMDLAFAAADFVLARSGAATVSELAGLGIPSVFVPYPVGNGEQELNARDLVSEGGAILCRDAEFTGEWVRNTLIPLLANAEQRRTMANRASASGIRDGAERLTNMVFAALAESRA</sequence>
<evidence type="ECO:0000256" key="5">
    <source>
        <dbReference type="ARBA" id="ARBA00022960"/>
    </source>
</evidence>
<dbReference type="GO" id="GO:0050511">
    <property type="term" value="F:undecaprenyldiphospho-muramoylpentapeptide beta-N-acetylglucosaminyltransferase activity"/>
    <property type="evidence" value="ECO:0007669"/>
    <property type="project" value="InterPro"/>
</dbReference>
<evidence type="ECO:0000313" key="12">
    <source>
        <dbReference type="EMBL" id="CAB4531339.1"/>
    </source>
</evidence>
<reference evidence="12" key="1">
    <citation type="submission" date="2020-05" db="EMBL/GenBank/DDBJ databases">
        <authorList>
            <person name="Chiriac C."/>
            <person name="Salcher M."/>
            <person name="Ghai R."/>
            <person name="Kavagutti S V."/>
        </authorList>
    </citation>
    <scope>NUCLEOTIDE SEQUENCE</scope>
</reference>
<evidence type="ECO:0000256" key="9">
    <source>
        <dbReference type="ARBA" id="ARBA00023316"/>
    </source>
</evidence>
<dbReference type="Gene3D" id="3.40.50.2000">
    <property type="entry name" value="Glycogen Phosphorylase B"/>
    <property type="match status" value="2"/>
</dbReference>
<evidence type="ECO:0000259" key="11">
    <source>
        <dbReference type="Pfam" id="PF04101"/>
    </source>
</evidence>
<dbReference type="HAMAP" id="MF_00033">
    <property type="entry name" value="MurG"/>
    <property type="match status" value="1"/>
</dbReference>
<dbReference type="GO" id="GO:0051301">
    <property type="term" value="P:cell division"/>
    <property type="evidence" value="ECO:0007669"/>
    <property type="project" value="UniProtKB-KW"/>
</dbReference>
<accession>A0A6J6AZ70</accession>
<keyword evidence="8" id="KW-0131">Cell cycle</keyword>
<evidence type="ECO:0000256" key="8">
    <source>
        <dbReference type="ARBA" id="ARBA00023306"/>
    </source>
</evidence>
<evidence type="ECO:0000256" key="4">
    <source>
        <dbReference type="ARBA" id="ARBA00022679"/>
    </source>
</evidence>
<organism evidence="12">
    <name type="scientific">freshwater metagenome</name>
    <dbReference type="NCBI Taxonomy" id="449393"/>
    <lineage>
        <taxon>unclassified sequences</taxon>
        <taxon>metagenomes</taxon>
        <taxon>ecological metagenomes</taxon>
    </lineage>
</organism>
<dbReference type="PANTHER" id="PTHR21015">
    <property type="entry name" value="UDP-N-ACETYLGLUCOSAMINE--N-ACETYLMURAMYL-(PENTAPEPTIDE) PYROPHOSPHORYL-UNDECAPRENOL N-ACETYLGLUCOSAMINE TRANSFERASE 1"/>
    <property type="match status" value="1"/>
</dbReference>
<keyword evidence="3" id="KW-0328">Glycosyltransferase</keyword>
<dbReference type="InterPro" id="IPR004276">
    <property type="entry name" value="GlycoTrans_28_N"/>
</dbReference>
<dbReference type="GO" id="GO:0008360">
    <property type="term" value="P:regulation of cell shape"/>
    <property type="evidence" value="ECO:0007669"/>
    <property type="project" value="UniProtKB-KW"/>
</dbReference>
<keyword evidence="6" id="KW-0573">Peptidoglycan synthesis</keyword>
<dbReference type="GO" id="GO:0071555">
    <property type="term" value="P:cell wall organization"/>
    <property type="evidence" value="ECO:0007669"/>
    <property type="project" value="UniProtKB-KW"/>
</dbReference>
<evidence type="ECO:0000256" key="7">
    <source>
        <dbReference type="ARBA" id="ARBA00023136"/>
    </source>
</evidence>
<evidence type="ECO:0000259" key="10">
    <source>
        <dbReference type="Pfam" id="PF03033"/>
    </source>
</evidence>
<dbReference type="EMBL" id="CAEZSG010000010">
    <property type="protein sequence ID" value="CAB4531339.1"/>
    <property type="molecule type" value="Genomic_DNA"/>
</dbReference>
<keyword evidence="2" id="KW-0132">Cell division</keyword>
<dbReference type="GO" id="GO:0005975">
    <property type="term" value="P:carbohydrate metabolic process"/>
    <property type="evidence" value="ECO:0007669"/>
    <property type="project" value="InterPro"/>
</dbReference>